<keyword evidence="10" id="KW-1185">Reference proteome</keyword>
<evidence type="ECO:0000313" key="9">
    <source>
        <dbReference type="EMBL" id="GLR83361.1"/>
    </source>
</evidence>
<feature type="domain" description="Histidine kinase" evidence="6">
    <location>
        <begin position="432"/>
        <end position="655"/>
    </location>
</feature>
<dbReference type="InterPro" id="IPR033414">
    <property type="entry name" value="Sensor_dom"/>
</dbReference>
<evidence type="ECO:0000259" key="8">
    <source>
        <dbReference type="PROSITE" id="PS50113"/>
    </source>
</evidence>
<gene>
    <name evidence="9" type="ORF">GCM10007857_00710</name>
</gene>
<feature type="domain" description="PAC" evidence="8">
    <location>
        <begin position="367"/>
        <end position="419"/>
    </location>
</feature>
<evidence type="ECO:0000256" key="5">
    <source>
        <dbReference type="SAM" id="Phobius"/>
    </source>
</evidence>
<keyword evidence="9" id="KW-0418">Kinase</keyword>
<feature type="transmembrane region" description="Helical" evidence="5">
    <location>
        <begin position="186"/>
        <end position="208"/>
    </location>
</feature>
<dbReference type="Gene3D" id="3.30.565.10">
    <property type="entry name" value="Histidine kinase-like ATPase, C-terminal domain"/>
    <property type="match status" value="1"/>
</dbReference>
<dbReference type="GO" id="GO:0016301">
    <property type="term" value="F:kinase activity"/>
    <property type="evidence" value="ECO:0007669"/>
    <property type="project" value="UniProtKB-KW"/>
</dbReference>
<dbReference type="Gene3D" id="3.40.50.2300">
    <property type="match status" value="1"/>
</dbReference>
<dbReference type="Pfam" id="PF00512">
    <property type="entry name" value="HisKA"/>
    <property type="match status" value="1"/>
</dbReference>
<dbReference type="Gene3D" id="3.30.450.20">
    <property type="entry name" value="PAS domain"/>
    <property type="match status" value="1"/>
</dbReference>
<dbReference type="EC" id="2.7.13.3" evidence="2"/>
<evidence type="ECO:0000256" key="4">
    <source>
        <dbReference type="PROSITE-ProRule" id="PRU00169"/>
    </source>
</evidence>
<dbReference type="InterPro" id="IPR003661">
    <property type="entry name" value="HisK_dim/P_dom"/>
</dbReference>
<dbReference type="Pfam" id="PF17149">
    <property type="entry name" value="CHASE5"/>
    <property type="match status" value="1"/>
</dbReference>
<dbReference type="InterPro" id="IPR036890">
    <property type="entry name" value="HATPase_C_sf"/>
</dbReference>
<dbReference type="PANTHER" id="PTHR43065:SF49">
    <property type="entry name" value="HISTIDINE KINASE"/>
    <property type="match status" value="1"/>
</dbReference>
<reference evidence="10" key="1">
    <citation type="journal article" date="2019" name="Int. J. Syst. Evol. Microbiol.">
        <title>The Global Catalogue of Microorganisms (GCM) 10K type strain sequencing project: providing services to taxonomists for standard genome sequencing and annotation.</title>
        <authorList>
            <consortium name="The Broad Institute Genomics Platform"/>
            <consortium name="The Broad Institute Genome Sequencing Center for Infectious Disease"/>
            <person name="Wu L."/>
            <person name="Ma J."/>
        </authorList>
    </citation>
    <scope>NUCLEOTIDE SEQUENCE [LARGE SCALE GENOMIC DNA]</scope>
    <source>
        <strain evidence="10">NBRC 102520</strain>
    </source>
</reference>
<dbReference type="PROSITE" id="PS50113">
    <property type="entry name" value="PAC"/>
    <property type="match status" value="1"/>
</dbReference>
<dbReference type="SMART" id="SM00448">
    <property type="entry name" value="REC"/>
    <property type="match status" value="1"/>
</dbReference>
<keyword evidence="5" id="KW-0472">Membrane</keyword>
<dbReference type="PANTHER" id="PTHR43065">
    <property type="entry name" value="SENSOR HISTIDINE KINASE"/>
    <property type="match status" value="1"/>
</dbReference>
<feature type="domain" description="Response regulatory" evidence="7">
    <location>
        <begin position="676"/>
        <end position="792"/>
    </location>
</feature>
<dbReference type="CDD" id="cd00082">
    <property type="entry name" value="HisKA"/>
    <property type="match status" value="1"/>
</dbReference>
<dbReference type="NCBIfam" id="TIGR00229">
    <property type="entry name" value="sensory_box"/>
    <property type="match status" value="1"/>
</dbReference>
<dbReference type="SMART" id="SM00086">
    <property type="entry name" value="PAC"/>
    <property type="match status" value="1"/>
</dbReference>
<sequence>MGNAGEHDPNRGRAIAPAAANEDLPRIGGAIGFLLPRVFSWFRSGIGLRLLAAVLLFSSIVTLTLTALQLYLDYHREVAIIETRLNEIGRSYLGSLGESLWSLDRNQLELQLNGILRLPDIQAVEIREFADRPNPLRVVVGDSGGRSVVARDYPIDYVSQGEKHRIGTLHVEATLTDVYRQLLNRALIILASQAAKTFLVSLFIIYMFHLLVTRHLVAIAEFVSKFTLARQQPPLHLERGPSHELDELDKVIDAFNAMCSSLQRAYGDLRLANVNLERDLQVRRRAEDDARRSEQRFRDYAETASDWFWETGPDHVFTYISDRAGSFGMLRDRVVGRRRPDGAIDLETEPQKWRDHMAALERHEPFRKFEYRGRDAAGRIRHFSVNGRPVFDADGRFLGYRGSTTDLTEQHETEERLRQSQKMDAIGQLTGGVAHDFNNVLTVITGTIEILQEGLADKPQLAAIAQLIDEAATRGAEITSQLLTFARRQPLDPREIDVNGLVVETARLLNPILGEHIEINAELADDAWFAMADPSQLSSAIVNLAVNARDAMPGGGKLTLQTANRVLDGAGESGDREMEPGEFVMIAVADTGHGIPTDIRDRVFEPFFTTKGVGRGTGLGLSMVYGFAKQTGGTVVIESEEGRGTVVRLFLPRSIGRTASPAGPVAAPSPARGHETILVVEDDPLVQGYVIAQLGSLGYRTLVASDGAAALALVGQGVKFDLLFTDIIMPGGMNGRELAEAIRERRPDVRVLYTSGYTDDAIVHEGHLDPGVALLRKPYRKSELSQKIREVLTGSLPY</sequence>
<dbReference type="CDD" id="cd18161">
    <property type="entry name" value="REC_hyHK_blue-like"/>
    <property type="match status" value="1"/>
</dbReference>
<dbReference type="InterPro" id="IPR005467">
    <property type="entry name" value="His_kinase_dom"/>
</dbReference>
<dbReference type="Gene3D" id="1.10.287.130">
    <property type="match status" value="1"/>
</dbReference>
<keyword evidence="5" id="KW-1133">Transmembrane helix</keyword>
<evidence type="ECO:0000256" key="1">
    <source>
        <dbReference type="ARBA" id="ARBA00000085"/>
    </source>
</evidence>
<dbReference type="SUPFAM" id="SSF52172">
    <property type="entry name" value="CheY-like"/>
    <property type="match status" value="1"/>
</dbReference>
<dbReference type="InterPro" id="IPR036097">
    <property type="entry name" value="HisK_dim/P_sf"/>
</dbReference>
<keyword evidence="9" id="KW-0808">Transferase</keyword>
<dbReference type="InterPro" id="IPR001789">
    <property type="entry name" value="Sig_transdc_resp-reg_receiver"/>
</dbReference>
<dbReference type="SMART" id="SM00387">
    <property type="entry name" value="HATPase_c"/>
    <property type="match status" value="1"/>
</dbReference>
<keyword evidence="3 4" id="KW-0597">Phosphoprotein</keyword>
<dbReference type="PROSITE" id="PS50110">
    <property type="entry name" value="RESPONSE_REGULATORY"/>
    <property type="match status" value="1"/>
</dbReference>
<evidence type="ECO:0000256" key="2">
    <source>
        <dbReference type="ARBA" id="ARBA00012438"/>
    </source>
</evidence>
<dbReference type="PRINTS" id="PR00344">
    <property type="entry name" value="BCTRLSENSOR"/>
</dbReference>
<dbReference type="RefSeq" id="WP_284260054.1">
    <property type="nucleotide sequence ID" value="NZ_BSOW01000001.1"/>
</dbReference>
<dbReference type="Pfam" id="PF00072">
    <property type="entry name" value="Response_reg"/>
    <property type="match status" value="1"/>
</dbReference>
<dbReference type="SUPFAM" id="SSF55874">
    <property type="entry name" value="ATPase domain of HSP90 chaperone/DNA topoisomerase II/histidine kinase"/>
    <property type="match status" value="1"/>
</dbReference>
<dbReference type="InterPro" id="IPR000700">
    <property type="entry name" value="PAS-assoc_C"/>
</dbReference>
<proteinExistence type="predicted"/>
<dbReference type="Proteomes" id="UP001156905">
    <property type="component" value="Unassembled WGS sequence"/>
</dbReference>
<keyword evidence="5" id="KW-0812">Transmembrane</keyword>
<evidence type="ECO:0000256" key="3">
    <source>
        <dbReference type="ARBA" id="ARBA00022553"/>
    </source>
</evidence>
<dbReference type="PROSITE" id="PS50109">
    <property type="entry name" value="HIS_KIN"/>
    <property type="match status" value="1"/>
</dbReference>
<evidence type="ECO:0000259" key="6">
    <source>
        <dbReference type="PROSITE" id="PS50109"/>
    </source>
</evidence>
<protein>
    <recommendedName>
        <fullName evidence="2">histidine kinase</fullName>
        <ecNumber evidence="2">2.7.13.3</ecNumber>
    </recommendedName>
</protein>
<dbReference type="InterPro" id="IPR004358">
    <property type="entry name" value="Sig_transdc_His_kin-like_C"/>
</dbReference>
<dbReference type="InterPro" id="IPR000014">
    <property type="entry name" value="PAS"/>
</dbReference>
<dbReference type="EMBL" id="BSOW01000001">
    <property type="protein sequence ID" value="GLR83361.1"/>
    <property type="molecule type" value="Genomic_DNA"/>
</dbReference>
<dbReference type="InterPro" id="IPR011006">
    <property type="entry name" value="CheY-like_superfamily"/>
</dbReference>
<dbReference type="InterPro" id="IPR003594">
    <property type="entry name" value="HATPase_dom"/>
</dbReference>
<evidence type="ECO:0000259" key="7">
    <source>
        <dbReference type="PROSITE" id="PS50110"/>
    </source>
</evidence>
<dbReference type="InterPro" id="IPR001610">
    <property type="entry name" value="PAC"/>
</dbReference>
<dbReference type="InterPro" id="IPR035965">
    <property type="entry name" value="PAS-like_dom_sf"/>
</dbReference>
<dbReference type="Pfam" id="PF08448">
    <property type="entry name" value="PAS_4"/>
    <property type="match status" value="1"/>
</dbReference>
<dbReference type="Pfam" id="PF02518">
    <property type="entry name" value="HATPase_c"/>
    <property type="match status" value="1"/>
</dbReference>
<comment type="caution">
    <text evidence="9">The sequence shown here is derived from an EMBL/GenBank/DDBJ whole genome shotgun (WGS) entry which is preliminary data.</text>
</comment>
<evidence type="ECO:0000313" key="10">
    <source>
        <dbReference type="Proteomes" id="UP001156905"/>
    </source>
</evidence>
<feature type="transmembrane region" description="Helical" evidence="5">
    <location>
        <begin position="46"/>
        <end position="72"/>
    </location>
</feature>
<accession>A0ABQ6ATE6</accession>
<dbReference type="SMART" id="SM00388">
    <property type="entry name" value="HisKA"/>
    <property type="match status" value="1"/>
</dbReference>
<dbReference type="InterPro" id="IPR013656">
    <property type="entry name" value="PAS_4"/>
</dbReference>
<name>A0ABQ6ATE6_9BRAD</name>
<organism evidence="9 10">
    <name type="scientific">Bradyrhizobium iriomotense</name>
    <dbReference type="NCBI Taxonomy" id="441950"/>
    <lineage>
        <taxon>Bacteria</taxon>
        <taxon>Pseudomonadati</taxon>
        <taxon>Pseudomonadota</taxon>
        <taxon>Alphaproteobacteria</taxon>
        <taxon>Hyphomicrobiales</taxon>
        <taxon>Nitrobacteraceae</taxon>
        <taxon>Bradyrhizobium</taxon>
    </lineage>
</organism>
<feature type="modified residue" description="4-aspartylphosphate" evidence="4">
    <location>
        <position position="726"/>
    </location>
</feature>
<dbReference type="SUPFAM" id="SSF47384">
    <property type="entry name" value="Homodimeric domain of signal transducing histidine kinase"/>
    <property type="match status" value="1"/>
</dbReference>
<comment type="catalytic activity">
    <reaction evidence="1">
        <text>ATP + protein L-histidine = ADP + protein N-phospho-L-histidine.</text>
        <dbReference type="EC" id="2.7.13.3"/>
    </reaction>
</comment>
<dbReference type="SUPFAM" id="SSF55785">
    <property type="entry name" value="PYP-like sensor domain (PAS domain)"/>
    <property type="match status" value="1"/>
</dbReference>